<dbReference type="AlphaFoldDB" id="U4TJ01"/>
<organism evidence="1 2">
    <name type="scientific">Schleiferilactobacillus shenzhenensis LY-73</name>
    <dbReference type="NCBI Taxonomy" id="1231336"/>
    <lineage>
        <taxon>Bacteria</taxon>
        <taxon>Bacillati</taxon>
        <taxon>Bacillota</taxon>
        <taxon>Bacilli</taxon>
        <taxon>Lactobacillales</taxon>
        <taxon>Lactobacillaceae</taxon>
        <taxon>Schleiferilactobacillus</taxon>
    </lineage>
</organism>
<name>U4TJ01_9LACO</name>
<dbReference type="OrthoDB" id="9801429at2"/>
<proteinExistence type="predicted"/>
<evidence type="ECO:0000313" key="2">
    <source>
        <dbReference type="Proteomes" id="UP000030647"/>
    </source>
</evidence>
<sequence length="205" mass="23570">MSENYSSLDKLMHDYNSFTFSTAKQYGVTPYQLRKALAQGVLEKPNTGSYVIAGYAEDDLGLISQHFSRGVVSLVSALIFYDLTDEMPLWNWMTFPKGYHLGARSVADNFIRAQYRTGRFYSEGITTQTTLNGNKIRIYSMERTLLDYWNYPDAQPYVRNDAAKRYVENPRRDYSRLLALERELYPKSTLSLVIQVLDQAGSTFS</sequence>
<keyword evidence="2" id="KW-1185">Reference proteome</keyword>
<dbReference type="EMBL" id="KI271592">
    <property type="protein sequence ID" value="ERL64796.1"/>
    <property type="molecule type" value="Genomic_DNA"/>
</dbReference>
<dbReference type="HOGENOM" id="CLU_089333_1_2_9"/>
<gene>
    <name evidence="1" type="ORF">L248_0573</name>
</gene>
<accession>U4TJ01</accession>
<reference evidence="2" key="1">
    <citation type="journal article" date="2013" name="Genome Announc.">
        <title>Whole-Genome Sequencing of Lactobacillus shenzhenensis Strain LY-73T.</title>
        <authorList>
            <person name="Lin Z."/>
            <person name="Liu Z."/>
            <person name="Yang R."/>
            <person name="Zou Y."/>
            <person name="Wan D."/>
            <person name="Chen J."/>
            <person name="Guo M."/>
            <person name="Zhao J."/>
            <person name="Fang C."/>
            <person name="Yang R."/>
            <person name="Liu F."/>
        </authorList>
    </citation>
    <scope>NUCLEOTIDE SEQUENCE [LARGE SCALE GENOMIC DNA]</scope>
    <source>
        <strain evidence="2">LY-73</strain>
    </source>
</reference>
<dbReference type="Proteomes" id="UP000030647">
    <property type="component" value="Unassembled WGS sequence"/>
</dbReference>
<dbReference type="eggNOG" id="COG5340">
    <property type="taxonomic scope" value="Bacteria"/>
</dbReference>
<dbReference type="RefSeq" id="WP_022529906.1">
    <property type="nucleotide sequence ID" value="NZ_KI271592.1"/>
</dbReference>
<protein>
    <recommendedName>
        <fullName evidence="3">Transcriptional regulator</fullName>
    </recommendedName>
</protein>
<dbReference type="STRING" id="1231336.L248_0573"/>
<evidence type="ECO:0000313" key="1">
    <source>
        <dbReference type="EMBL" id="ERL64796.1"/>
    </source>
</evidence>
<evidence type="ECO:0008006" key="3">
    <source>
        <dbReference type="Google" id="ProtNLM"/>
    </source>
</evidence>